<sequence>MSNAFRSVGIALLVIMVGVPQVWAEEQPPQKVYGAVESMVPESADATYQEDTSLTSVTTVVNYDNGVMLPDGTGGMLWRKGNVQSDIPAVDNAREVKLKVRELADQLLTDLDWEIFKNASILPVTFVEQDDFERSSAFGRYITEALIYEFNQRNVPVKEYRIGNEIKGRKGEGEFMLTRNHRTYVKNRQSLAIVGTYYQVKGNVFVNARMVRVSDNAVLRTAQLVFRQTDVVRRMLADTGPKLSSGYVSMRDFETMTRANDLTAIDLGEDLH</sequence>
<dbReference type="STRING" id="1121457.SAMN02745161_0309"/>
<reference evidence="3" key="1">
    <citation type="submission" date="2016-11" db="EMBL/GenBank/DDBJ databases">
        <authorList>
            <person name="Varghese N."/>
            <person name="Submissions S."/>
        </authorList>
    </citation>
    <scope>NUCLEOTIDE SEQUENCE [LARGE SCALE GENOMIC DNA]</scope>
    <source>
        <strain evidence="3">DSM 17456</strain>
    </source>
</reference>
<evidence type="ECO:0000313" key="3">
    <source>
        <dbReference type="Proteomes" id="UP000184694"/>
    </source>
</evidence>
<protein>
    <recommendedName>
        <fullName evidence="1">FlgO domain-containing protein</fullName>
    </recommendedName>
</protein>
<dbReference type="RefSeq" id="WP_074215198.1">
    <property type="nucleotide sequence ID" value="NZ_FSRG01000003.1"/>
</dbReference>
<dbReference type="OrthoDB" id="5470460at2"/>
<evidence type="ECO:0000259" key="1">
    <source>
        <dbReference type="Pfam" id="PF17680"/>
    </source>
</evidence>
<proteinExistence type="predicted"/>
<dbReference type="AlphaFoldDB" id="A0A1N6DMB1"/>
<dbReference type="Pfam" id="PF17680">
    <property type="entry name" value="FlgO"/>
    <property type="match status" value="1"/>
</dbReference>
<organism evidence="2 3">
    <name type="scientific">Halodesulfovibrio marinisediminis DSM 17456</name>
    <dbReference type="NCBI Taxonomy" id="1121457"/>
    <lineage>
        <taxon>Bacteria</taxon>
        <taxon>Pseudomonadati</taxon>
        <taxon>Thermodesulfobacteriota</taxon>
        <taxon>Desulfovibrionia</taxon>
        <taxon>Desulfovibrionales</taxon>
        <taxon>Desulfovibrionaceae</taxon>
        <taxon>Halodesulfovibrio</taxon>
    </lineage>
</organism>
<evidence type="ECO:0000313" key="2">
    <source>
        <dbReference type="EMBL" id="SIN71932.1"/>
    </source>
</evidence>
<dbReference type="Proteomes" id="UP000184694">
    <property type="component" value="Unassembled WGS sequence"/>
</dbReference>
<name>A0A1N6DMB1_9BACT</name>
<accession>A0A1N6DMB1</accession>
<dbReference type="EMBL" id="FSRG01000003">
    <property type="protein sequence ID" value="SIN71932.1"/>
    <property type="molecule type" value="Genomic_DNA"/>
</dbReference>
<gene>
    <name evidence="2" type="ORF">SAMN02745161_0309</name>
</gene>
<feature type="domain" description="FlgO" evidence="1">
    <location>
        <begin position="102"/>
        <end position="229"/>
    </location>
</feature>
<keyword evidence="3" id="KW-1185">Reference proteome</keyword>
<dbReference type="InterPro" id="IPR041215">
    <property type="entry name" value="FlgO_dom"/>
</dbReference>